<dbReference type="FunCoup" id="I1GMB8">
    <property type="interactions" value="11"/>
</dbReference>
<dbReference type="Gramene" id="KQK12766">
    <property type="protein sequence ID" value="KQK12766"/>
    <property type="gene ID" value="BRADI_1g05810v3"/>
</dbReference>
<dbReference type="GeneID" id="100837110"/>
<organism evidence="2">
    <name type="scientific">Brachypodium distachyon</name>
    <name type="common">Purple false brome</name>
    <name type="synonym">Trachynia distachya</name>
    <dbReference type="NCBI Taxonomy" id="15368"/>
    <lineage>
        <taxon>Eukaryota</taxon>
        <taxon>Viridiplantae</taxon>
        <taxon>Streptophyta</taxon>
        <taxon>Embryophyta</taxon>
        <taxon>Tracheophyta</taxon>
        <taxon>Spermatophyta</taxon>
        <taxon>Magnoliopsida</taxon>
        <taxon>Liliopsida</taxon>
        <taxon>Poales</taxon>
        <taxon>Poaceae</taxon>
        <taxon>BOP clade</taxon>
        <taxon>Pooideae</taxon>
        <taxon>Stipodae</taxon>
        <taxon>Brachypodieae</taxon>
        <taxon>Brachypodium</taxon>
    </lineage>
</organism>
<dbReference type="SUPFAM" id="SSF52047">
    <property type="entry name" value="RNI-like"/>
    <property type="match status" value="1"/>
</dbReference>
<evidence type="ECO:0000313" key="4">
    <source>
        <dbReference type="Proteomes" id="UP000008810"/>
    </source>
</evidence>
<dbReference type="PROSITE" id="PS50181">
    <property type="entry name" value="FBOX"/>
    <property type="match status" value="1"/>
</dbReference>
<dbReference type="Pfam" id="PF23622">
    <property type="entry name" value="LRR_At1g61320_AtMIF1"/>
    <property type="match status" value="1"/>
</dbReference>
<dbReference type="Pfam" id="PF00646">
    <property type="entry name" value="F-box"/>
    <property type="match status" value="1"/>
</dbReference>
<proteinExistence type="predicted"/>
<keyword evidence="4" id="KW-1185">Reference proteome</keyword>
<dbReference type="RefSeq" id="XP_003557657.1">
    <property type="nucleotide sequence ID" value="XM_003557609.4"/>
</dbReference>
<dbReference type="SUPFAM" id="SSF81383">
    <property type="entry name" value="F-box domain"/>
    <property type="match status" value="1"/>
</dbReference>
<dbReference type="EMBL" id="CM000880">
    <property type="protein sequence ID" value="KQK12766.1"/>
    <property type="molecule type" value="Genomic_DNA"/>
</dbReference>
<gene>
    <name evidence="3" type="primary">LOC100837110</name>
    <name evidence="2" type="ORF">BRADI_1g05810v3</name>
</gene>
<dbReference type="Gene3D" id="3.80.10.10">
    <property type="entry name" value="Ribonuclease Inhibitor"/>
    <property type="match status" value="1"/>
</dbReference>
<dbReference type="InterPro" id="IPR036047">
    <property type="entry name" value="F-box-like_dom_sf"/>
</dbReference>
<dbReference type="InterPro" id="IPR055357">
    <property type="entry name" value="LRR_At1g61320_AtMIF1"/>
</dbReference>
<evidence type="ECO:0000259" key="1">
    <source>
        <dbReference type="PROSITE" id="PS50181"/>
    </source>
</evidence>
<dbReference type="OrthoDB" id="615241at2759"/>
<dbReference type="Gene3D" id="1.20.1280.50">
    <property type="match status" value="1"/>
</dbReference>
<feature type="domain" description="F-box" evidence="1">
    <location>
        <begin position="43"/>
        <end position="89"/>
    </location>
</feature>
<dbReference type="PANTHER" id="PTHR35545">
    <property type="entry name" value="F-BOX DOMAIN-CONTAINING PROTEIN"/>
    <property type="match status" value="1"/>
</dbReference>
<dbReference type="Proteomes" id="UP000008810">
    <property type="component" value="Chromosome 1"/>
</dbReference>
<dbReference type="KEGG" id="bdi:100837110"/>
<protein>
    <recommendedName>
        <fullName evidence="1">F-box domain-containing protein</fullName>
    </recommendedName>
</protein>
<dbReference type="InterPro" id="IPR032675">
    <property type="entry name" value="LRR_dom_sf"/>
</dbReference>
<name>I1GMB8_BRADI</name>
<reference evidence="2" key="2">
    <citation type="submission" date="2017-06" db="EMBL/GenBank/DDBJ databases">
        <title>WGS assembly of Brachypodium distachyon.</title>
        <authorList>
            <consortium name="The International Brachypodium Initiative"/>
            <person name="Lucas S."/>
            <person name="Harmon-Smith M."/>
            <person name="Lail K."/>
            <person name="Tice H."/>
            <person name="Grimwood J."/>
            <person name="Bruce D."/>
            <person name="Barry K."/>
            <person name="Shu S."/>
            <person name="Lindquist E."/>
            <person name="Wang M."/>
            <person name="Pitluck S."/>
            <person name="Vogel J.P."/>
            <person name="Garvin D.F."/>
            <person name="Mockler T.C."/>
            <person name="Schmutz J."/>
            <person name="Rokhsar D."/>
            <person name="Bevan M.W."/>
        </authorList>
    </citation>
    <scope>NUCLEOTIDE SEQUENCE</scope>
    <source>
        <strain evidence="2">Bd21</strain>
    </source>
</reference>
<dbReference type="EnsemblPlants" id="KQK12766">
    <property type="protein sequence ID" value="KQK12766"/>
    <property type="gene ID" value="BRADI_1g05810v3"/>
</dbReference>
<dbReference type="HOGENOM" id="CLU_042356_0_0_1"/>
<dbReference type="eggNOG" id="ENOG502R66N">
    <property type="taxonomic scope" value="Eukaryota"/>
</dbReference>
<dbReference type="OMA" id="HREWHEC"/>
<dbReference type="AlphaFoldDB" id="I1GMB8"/>
<accession>I1GMB8</accession>
<reference evidence="3" key="3">
    <citation type="submission" date="2018-08" db="UniProtKB">
        <authorList>
            <consortium name="EnsemblPlants"/>
        </authorList>
    </citation>
    <scope>IDENTIFICATION</scope>
    <source>
        <strain evidence="3">cv. Bd21</strain>
    </source>
</reference>
<dbReference type="PANTHER" id="PTHR35545:SF17">
    <property type="entry name" value="OS03G0157000 PROTEIN"/>
    <property type="match status" value="1"/>
</dbReference>
<reference evidence="2 3" key="1">
    <citation type="journal article" date="2010" name="Nature">
        <title>Genome sequencing and analysis of the model grass Brachypodium distachyon.</title>
        <authorList>
            <consortium name="International Brachypodium Initiative"/>
        </authorList>
    </citation>
    <scope>NUCLEOTIDE SEQUENCE [LARGE SCALE GENOMIC DNA]</scope>
    <source>
        <strain evidence="2 3">Bd21</strain>
    </source>
</reference>
<evidence type="ECO:0000313" key="2">
    <source>
        <dbReference type="EMBL" id="KQK12766.1"/>
    </source>
</evidence>
<evidence type="ECO:0000313" key="3">
    <source>
        <dbReference type="EnsemblPlants" id="KQK12766"/>
    </source>
</evidence>
<sequence>MAMGTSPQLYRRLRKASDISIVTTAFSSSKRMHMSKEYISCCEDKISSLPDEILIMILEKLDARTTLTTTILSKRWLDLPRRSHTCYDLSVHEILPPRYHRIKKKTMETKAGYEAEKKAQNLTDIYAFKDKYERYHAIRDRHERWMGKVHLLTSILQRYERRAMRCYVKRVNAFLLAPDSVQQRSIQKLRLQMFEASSFIDQWIMAAIGRWGVEDLELVIENSSWCYDFRLLDGCQNVRLKRLVLSGCYHHSATNSLVLQGLTTLTLCKTSSTMLHAYDILRNCVQLIDLRLEECSYDRGAFHINVPASKLKNLQLDNCNIGKIYLTLLPCLETFACRGQPAKIYYGVVPRLKHVSLDFMPTGDHGEDDSSGSNWTYPLSKFFKGLPPPLDYLVLQMRGRQMWIEPTIIPGQFNHLKKLFIANMPMNWDTFWILILLGAAPALESLHVHIDKSAEMANAGSLDVKVEHRQHHHLKELVVIGFEGVGWQTSFVKQIMGMSPRLMCVHLFDGRVVENKERGLWGLEIDPHQREWHECDRSEVLDDLRDGSSLPYLEIVLE</sequence>
<dbReference type="InterPro" id="IPR001810">
    <property type="entry name" value="F-box_dom"/>
</dbReference>